<dbReference type="EMBL" id="JABSTR010000007">
    <property type="protein sequence ID" value="KAH9375760.1"/>
    <property type="molecule type" value="Genomic_DNA"/>
</dbReference>
<dbReference type="VEuPathDB" id="VectorBase:HLOH_048949"/>
<dbReference type="OrthoDB" id="6429571at2759"/>
<sequence length="221" mass="24406">MEVSFPKNVTVMYDGTWMTRGHTSHIGVGTVIEFYTGLILDAVVLSNNRCHGCALGPKKDDSGYDDWGKSHVCQKNTDAPSGRTEVEGALVLFRCSLAKNDLRYTNIVCDVDCRTYLTLCEDRTYGFIPLTKEDCINHVKKRMGSGLRGAITKGKKGQPLGSRGGLTQDLIKKLTNYYGMALRAHPDVEGMQKAVMAMFYHATSTNKEPTQDPQAGVSTEW</sequence>
<organism evidence="2 3">
    <name type="scientific">Haemaphysalis longicornis</name>
    <name type="common">Bush tick</name>
    <dbReference type="NCBI Taxonomy" id="44386"/>
    <lineage>
        <taxon>Eukaryota</taxon>
        <taxon>Metazoa</taxon>
        <taxon>Ecdysozoa</taxon>
        <taxon>Arthropoda</taxon>
        <taxon>Chelicerata</taxon>
        <taxon>Arachnida</taxon>
        <taxon>Acari</taxon>
        <taxon>Parasitiformes</taxon>
        <taxon>Ixodida</taxon>
        <taxon>Ixodoidea</taxon>
        <taxon>Ixodidae</taxon>
        <taxon>Haemaphysalinae</taxon>
        <taxon>Haemaphysalis</taxon>
    </lineage>
</organism>
<feature type="domain" description="Mutator-like transposase" evidence="1">
    <location>
        <begin position="5"/>
        <end position="205"/>
    </location>
</feature>
<reference evidence="2 3" key="1">
    <citation type="journal article" date="2020" name="Cell">
        <title>Large-Scale Comparative Analyses of Tick Genomes Elucidate Their Genetic Diversity and Vector Capacities.</title>
        <authorList>
            <consortium name="Tick Genome and Microbiome Consortium (TIGMIC)"/>
            <person name="Jia N."/>
            <person name="Wang J."/>
            <person name="Shi W."/>
            <person name="Du L."/>
            <person name="Sun Y."/>
            <person name="Zhan W."/>
            <person name="Jiang J.F."/>
            <person name="Wang Q."/>
            <person name="Zhang B."/>
            <person name="Ji P."/>
            <person name="Bell-Sakyi L."/>
            <person name="Cui X.M."/>
            <person name="Yuan T.T."/>
            <person name="Jiang B.G."/>
            <person name="Yang W.F."/>
            <person name="Lam T.T."/>
            <person name="Chang Q.C."/>
            <person name="Ding S.J."/>
            <person name="Wang X.J."/>
            <person name="Zhu J.G."/>
            <person name="Ruan X.D."/>
            <person name="Zhao L."/>
            <person name="Wei J.T."/>
            <person name="Ye R.Z."/>
            <person name="Que T.C."/>
            <person name="Du C.H."/>
            <person name="Zhou Y.H."/>
            <person name="Cheng J.X."/>
            <person name="Dai P.F."/>
            <person name="Guo W.B."/>
            <person name="Han X.H."/>
            <person name="Huang E.J."/>
            <person name="Li L.F."/>
            <person name="Wei W."/>
            <person name="Gao Y.C."/>
            <person name="Liu J.Z."/>
            <person name="Shao H.Z."/>
            <person name="Wang X."/>
            <person name="Wang C.C."/>
            <person name="Yang T.C."/>
            <person name="Huo Q.B."/>
            <person name="Li W."/>
            <person name="Chen H.Y."/>
            <person name="Chen S.E."/>
            <person name="Zhou L.G."/>
            <person name="Ni X.B."/>
            <person name="Tian J.H."/>
            <person name="Sheng Y."/>
            <person name="Liu T."/>
            <person name="Pan Y.S."/>
            <person name="Xia L.Y."/>
            <person name="Li J."/>
            <person name="Zhao F."/>
            <person name="Cao W.C."/>
        </authorList>
    </citation>
    <scope>NUCLEOTIDE SEQUENCE [LARGE SCALE GENOMIC DNA]</scope>
    <source>
        <strain evidence="2">HaeL-2018</strain>
    </source>
</reference>
<proteinExistence type="predicted"/>
<comment type="caution">
    <text evidence="2">The sequence shown here is derived from an EMBL/GenBank/DDBJ whole genome shotgun (WGS) entry which is preliminary data.</text>
</comment>
<keyword evidence="3" id="KW-1185">Reference proteome</keyword>
<dbReference type="OMA" id="HTSKIRA"/>
<accession>A0A9J6GMG6</accession>
<dbReference type="Proteomes" id="UP000821853">
    <property type="component" value="Chromosome 5"/>
</dbReference>
<dbReference type="Pfam" id="PF20700">
    <property type="entry name" value="Mutator"/>
    <property type="match status" value="1"/>
</dbReference>
<protein>
    <recommendedName>
        <fullName evidence="1">Mutator-like transposase domain-containing protein</fullName>
    </recommendedName>
</protein>
<evidence type="ECO:0000313" key="2">
    <source>
        <dbReference type="EMBL" id="KAH9375760.1"/>
    </source>
</evidence>
<dbReference type="AlphaFoldDB" id="A0A9J6GMG6"/>
<evidence type="ECO:0000259" key="1">
    <source>
        <dbReference type="Pfam" id="PF20700"/>
    </source>
</evidence>
<dbReference type="InterPro" id="IPR049012">
    <property type="entry name" value="Mutator_transp_dom"/>
</dbReference>
<name>A0A9J6GMG6_HAELO</name>
<evidence type="ECO:0000313" key="3">
    <source>
        <dbReference type="Proteomes" id="UP000821853"/>
    </source>
</evidence>
<gene>
    <name evidence="2" type="ORF">HPB48_014644</name>
</gene>